<dbReference type="STRING" id="395493.BegalDRAFT_0543"/>
<reference evidence="3 4" key="1">
    <citation type="submission" date="2011-11" db="EMBL/GenBank/DDBJ databases">
        <title>Improved High-Quality Draft sequence of Beggiatoa alba B18lD.</title>
        <authorList>
            <consortium name="US DOE Joint Genome Institute"/>
            <person name="Lucas S."/>
            <person name="Han J."/>
            <person name="Lapidus A."/>
            <person name="Cheng J.-F."/>
            <person name="Goodwin L."/>
            <person name="Pitluck S."/>
            <person name="Peters L."/>
            <person name="Mikhailova N."/>
            <person name="Held B."/>
            <person name="Detter J.C."/>
            <person name="Han C."/>
            <person name="Tapia R."/>
            <person name="Land M."/>
            <person name="Hauser L."/>
            <person name="Kyrpides N."/>
            <person name="Ivanova N."/>
            <person name="Pagani I."/>
            <person name="Samuel K."/>
            <person name="Teske A."/>
            <person name="Mueller J."/>
            <person name="Woyke T."/>
        </authorList>
    </citation>
    <scope>NUCLEOTIDE SEQUENCE [LARGE SCALE GENOMIC DNA]</scope>
    <source>
        <strain evidence="3 4">B18LD</strain>
    </source>
</reference>
<organism evidence="3 4">
    <name type="scientific">Beggiatoa alba B18LD</name>
    <dbReference type="NCBI Taxonomy" id="395493"/>
    <lineage>
        <taxon>Bacteria</taxon>
        <taxon>Pseudomonadati</taxon>
        <taxon>Pseudomonadota</taxon>
        <taxon>Gammaproteobacteria</taxon>
        <taxon>Thiotrichales</taxon>
        <taxon>Thiotrichaceae</taxon>
        <taxon>Beggiatoa</taxon>
    </lineage>
</organism>
<feature type="domain" description="Histidine kinase/HSP90-like ATPase" evidence="2">
    <location>
        <begin position="9"/>
        <end position="138"/>
    </location>
</feature>
<dbReference type="GO" id="GO:0004674">
    <property type="term" value="F:protein serine/threonine kinase activity"/>
    <property type="evidence" value="ECO:0007669"/>
    <property type="project" value="UniProtKB-KW"/>
</dbReference>
<keyword evidence="1" id="KW-0723">Serine/threonine-protein kinase</keyword>
<keyword evidence="4" id="KW-1185">Reference proteome</keyword>
<dbReference type="RefSeq" id="WP_002683430.1">
    <property type="nucleotide sequence ID" value="NZ_JH600070.1"/>
</dbReference>
<accession>I3CCW8</accession>
<proteinExistence type="predicted"/>
<dbReference type="InterPro" id="IPR050267">
    <property type="entry name" value="Anti-sigma-factor_SerPK"/>
</dbReference>
<evidence type="ECO:0000256" key="1">
    <source>
        <dbReference type="ARBA" id="ARBA00022527"/>
    </source>
</evidence>
<evidence type="ECO:0000313" key="4">
    <source>
        <dbReference type="Proteomes" id="UP000005744"/>
    </source>
</evidence>
<dbReference type="InterPro" id="IPR036890">
    <property type="entry name" value="HATPase_C_sf"/>
</dbReference>
<keyword evidence="3" id="KW-0418">Kinase</keyword>
<protein>
    <submittedName>
        <fullName evidence="3">Anti-sigma regulatory factor (Ser/Thr protein kinase)</fullName>
    </submittedName>
</protein>
<dbReference type="EMBL" id="JH600070">
    <property type="protein sequence ID" value="EIJ41461.1"/>
    <property type="molecule type" value="Genomic_DNA"/>
</dbReference>
<evidence type="ECO:0000313" key="3">
    <source>
        <dbReference type="EMBL" id="EIJ41461.1"/>
    </source>
</evidence>
<dbReference type="CDD" id="cd16936">
    <property type="entry name" value="HATPase_RsbW-like"/>
    <property type="match status" value="1"/>
</dbReference>
<name>I3CCW8_9GAMM</name>
<dbReference type="eggNOG" id="COG2172">
    <property type="taxonomic scope" value="Bacteria"/>
</dbReference>
<evidence type="ECO:0000259" key="2">
    <source>
        <dbReference type="Pfam" id="PF13581"/>
    </source>
</evidence>
<dbReference type="Gene3D" id="3.30.565.10">
    <property type="entry name" value="Histidine kinase-like ATPase, C-terminal domain"/>
    <property type="match status" value="1"/>
</dbReference>
<dbReference type="HOGENOM" id="CLU_090336_24_0_6"/>
<dbReference type="InterPro" id="IPR003594">
    <property type="entry name" value="HATPase_dom"/>
</dbReference>
<keyword evidence="3" id="KW-0808">Transferase</keyword>
<sequence length="145" mass="16118">MPQLCLQIQSQLENVALIGTSVKGICSLTPLSTELTDALQIAIVEWLNNVIEHSYSYSTVQWITVEITLTRQSLLLSVTDNGLGLQSCLLNEATLPVIDPNDIENLPEGGFGLAIIKQIMDEVVYYSTGYKHTLWMKKHLQPDES</sequence>
<dbReference type="PANTHER" id="PTHR35526">
    <property type="entry name" value="ANTI-SIGMA-F FACTOR RSBW-RELATED"/>
    <property type="match status" value="1"/>
</dbReference>
<dbReference type="AlphaFoldDB" id="I3CCW8"/>
<dbReference type="Pfam" id="PF13581">
    <property type="entry name" value="HATPase_c_2"/>
    <property type="match status" value="1"/>
</dbReference>
<dbReference type="Proteomes" id="UP000005744">
    <property type="component" value="Unassembled WGS sequence"/>
</dbReference>
<dbReference type="SUPFAM" id="SSF55874">
    <property type="entry name" value="ATPase domain of HSP90 chaperone/DNA topoisomerase II/histidine kinase"/>
    <property type="match status" value="1"/>
</dbReference>
<dbReference type="PANTHER" id="PTHR35526:SF3">
    <property type="entry name" value="ANTI-SIGMA-F FACTOR RSBW"/>
    <property type="match status" value="1"/>
</dbReference>
<gene>
    <name evidence="3" type="ORF">BegalDRAFT_0543</name>
</gene>
<dbReference type="OrthoDB" id="5624604at2"/>